<dbReference type="PROSITE" id="PS00108">
    <property type="entry name" value="PROTEIN_KINASE_ST"/>
    <property type="match status" value="1"/>
</dbReference>
<keyword evidence="13" id="KW-1185">Reference proteome</keyword>
<accession>A0AAD1ZPC0</accession>
<dbReference type="PANTHER" id="PTHR45637">
    <property type="entry name" value="FLIPPASE KINASE 1-RELATED"/>
    <property type="match status" value="1"/>
</dbReference>
<dbReference type="EC" id="2.7.11.1" evidence="2"/>
<keyword evidence="6" id="KW-0418">Kinase</keyword>
<keyword evidence="4" id="KW-0808">Transferase</keyword>
<comment type="similarity">
    <text evidence="1">Belongs to the protein kinase superfamily. AGC Ser/Thr protein kinase family.</text>
</comment>
<dbReference type="GO" id="GO:0004674">
    <property type="term" value="F:protein serine/threonine kinase activity"/>
    <property type="evidence" value="ECO:0007669"/>
    <property type="project" value="UniProtKB-KW"/>
</dbReference>
<dbReference type="Gene3D" id="3.30.200.20">
    <property type="entry name" value="Phosphorylase Kinase, domain 1"/>
    <property type="match status" value="1"/>
</dbReference>
<feature type="domain" description="AGC-kinase C-terminal" evidence="11">
    <location>
        <begin position="373"/>
        <end position="411"/>
    </location>
</feature>
<reference evidence="12" key="1">
    <citation type="submission" date="2023-05" db="EMBL/GenBank/DDBJ databases">
        <authorList>
            <person name="Huff M."/>
        </authorList>
    </citation>
    <scope>NUCLEOTIDE SEQUENCE</scope>
</reference>
<evidence type="ECO:0000256" key="6">
    <source>
        <dbReference type="ARBA" id="ARBA00022777"/>
    </source>
</evidence>
<dbReference type="Pfam" id="PF00069">
    <property type="entry name" value="Pkinase"/>
    <property type="match status" value="2"/>
</dbReference>
<comment type="catalytic activity">
    <reaction evidence="9">
        <text>L-seryl-[protein] + ATP = O-phospho-L-seryl-[protein] + ADP + H(+)</text>
        <dbReference type="Rhea" id="RHEA:17989"/>
        <dbReference type="Rhea" id="RHEA-COMP:9863"/>
        <dbReference type="Rhea" id="RHEA-COMP:11604"/>
        <dbReference type="ChEBI" id="CHEBI:15378"/>
        <dbReference type="ChEBI" id="CHEBI:29999"/>
        <dbReference type="ChEBI" id="CHEBI:30616"/>
        <dbReference type="ChEBI" id="CHEBI:83421"/>
        <dbReference type="ChEBI" id="CHEBI:456216"/>
        <dbReference type="EC" id="2.7.11.1"/>
    </reaction>
</comment>
<keyword evidence="5" id="KW-0547">Nucleotide-binding</keyword>
<dbReference type="InterPro" id="IPR008271">
    <property type="entry name" value="Ser/Thr_kinase_AS"/>
</dbReference>
<dbReference type="InterPro" id="IPR011009">
    <property type="entry name" value="Kinase-like_dom_sf"/>
</dbReference>
<dbReference type="EMBL" id="OU503047">
    <property type="protein sequence ID" value="CAI9773044.1"/>
    <property type="molecule type" value="Genomic_DNA"/>
</dbReference>
<keyword evidence="7" id="KW-0067">ATP-binding</keyword>
<evidence type="ECO:0000259" key="11">
    <source>
        <dbReference type="PROSITE" id="PS51285"/>
    </source>
</evidence>
<dbReference type="GO" id="GO:0005524">
    <property type="term" value="F:ATP binding"/>
    <property type="evidence" value="ECO:0007669"/>
    <property type="project" value="UniProtKB-KW"/>
</dbReference>
<comment type="catalytic activity">
    <reaction evidence="8">
        <text>L-threonyl-[protein] + ATP = O-phospho-L-threonyl-[protein] + ADP + H(+)</text>
        <dbReference type="Rhea" id="RHEA:46608"/>
        <dbReference type="Rhea" id="RHEA-COMP:11060"/>
        <dbReference type="Rhea" id="RHEA-COMP:11605"/>
        <dbReference type="ChEBI" id="CHEBI:15378"/>
        <dbReference type="ChEBI" id="CHEBI:30013"/>
        <dbReference type="ChEBI" id="CHEBI:30616"/>
        <dbReference type="ChEBI" id="CHEBI:61977"/>
        <dbReference type="ChEBI" id="CHEBI:456216"/>
        <dbReference type="EC" id="2.7.11.1"/>
    </reaction>
</comment>
<sequence>MQPYMEETADSLDNTHSFASSITTNASSASTVVPSMHHATLDDFTVIQKLGSGDIGTVYLVEVKGSKGCMFAAKVMDKEELAYRNKESRAGIEREILEMLDHPFLPSLYTILDCPRRSCLLTEYCPGGDLHVLRQRQPGKRFDEAAVRFYASEVLAALEYLHMLGIIYRDLKPENILVRSDGHIMLTDFDLSLKCDNSTATAKLIYDHPPSKTYQPRHQRTDQSIRFSMKSRILPSCIVPRNSCFCGRKKRSGYNGNLKIVAEPIDARSMSFVGTHEYLAPEIVTGEGHGNAVDWWTLGIFIYELLYGMTPFKGADNEFTLANIVARGLEYPKEPVVAPSAKDLISQLLNKDPTRRMGSMMGAVAIKNHPFFHGVNWALLRRTKPPYIPQPFNFRDIVSSIDNCDVNVEYY</sequence>
<evidence type="ECO:0000256" key="2">
    <source>
        <dbReference type="ARBA" id="ARBA00012513"/>
    </source>
</evidence>
<evidence type="ECO:0000259" key="10">
    <source>
        <dbReference type="PROSITE" id="PS50011"/>
    </source>
</evidence>
<dbReference type="FunFam" id="1.10.510.10:FF:000020">
    <property type="entry name" value="serine/threonine-protein kinase D6PK-like"/>
    <property type="match status" value="1"/>
</dbReference>
<dbReference type="PROSITE" id="PS50011">
    <property type="entry name" value="PROTEIN_KINASE_DOM"/>
    <property type="match status" value="1"/>
</dbReference>
<evidence type="ECO:0000256" key="3">
    <source>
        <dbReference type="ARBA" id="ARBA00022527"/>
    </source>
</evidence>
<dbReference type="AlphaFoldDB" id="A0AAD1ZPC0"/>
<dbReference type="FunFam" id="1.10.510.10:FF:000028">
    <property type="entry name" value="serine/threonine-protein kinase D6PK-like"/>
    <property type="match status" value="1"/>
</dbReference>
<dbReference type="SMART" id="SM00220">
    <property type="entry name" value="S_TKc"/>
    <property type="match status" value="1"/>
</dbReference>
<evidence type="ECO:0000256" key="7">
    <source>
        <dbReference type="ARBA" id="ARBA00022840"/>
    </source>
</evidence>
<dbReference type="Proteomes" id="UP000834106">
    <property type="component" value="Chromosome 12"/>
</dbReference>
<dbReference type="SUPFAM" id="SSF56112">
    <property type="entry name" value="Protein kinase-like (PK-like)"/>
    <property type="match status" value="1"/>
</dbReference>
<evidence type="ECO:0000256" key="8">
    <source>
        <dbReference type="ARBA" id="ARBA00047899"/>
    </source>
</evidence>
<feature type="domain" description="Protein kinase" evidence="10">
    <location>
        <begin position="44"/>
        <end position="372"/>
    </location>
</feature>
<evidence type="ECO:0000256" key="5">
    <source>
        <dbReference type="ARBA" id="ARBA00022741"/>
    </source>
</evidence>
<proteinExistence type="inferred from homology"/>
<name>A0AAD1ZPC0_9LAMI</name>
<evidence type="ECO:0000313" key="13">
    <source>
        <dbReference type="Proteomes" id="UP000834106"/>
    </source>
</evidence>
<protein>
    <recommendedName>
        <fullName evidence="2">non-specific serine/threonine protein kinase</fullName>
        <ecNumber evidence="2">2.7.11.1</ecNumber>
    </recommendedName>
</protein>
<dbReference type="PROSITE" id="PS51285">
    <property type="entry name" value="AGC_KINASE_CTER"/>
    <property type="match status" value="1"/>
</dbReference>
<evidence type="ECO:0000256" key="1">
    <source>
        <dbReference type="ARBA" id="ARBA00009903"/>
    </source>
</evidence>
<dbReference type="InterPro" id="IPR000961">
    <property type="entry name" value="AGC-kinase_C"/>
</dbReference>
<dbReference type="Gene3D" id="1.10.510.10">
    <property type="entry name" value="Transferase(Phosphotransferase) domain 1"/>
    <property type="match status" value="1"/>
</dbReference>
<keyword evidence="3" id="KW-0723">Serine/threonine-protein kinase</keyword>
<evidence type="ECO:0000313" key="12">
    <source>
        <dbReference type="EMBL" id="CAI9773044.1"/>
    </source>
</evidence>
<evidence type="ECO:0000256" key="4">
    <source>
        <dbReference type="ARBA" id="ARBA00022679"/>
    </source>
</evidence>
<dbReference type="CDD" id="cd05574">
    <property type="entry name" value="STKc_phototropin_like"/>
    <property type="match status" value="1"/>
</dbReference>
<dbReference type="InterPro" id="IPR000719">
    <property type="entry name" value="Prot_kinase_dom"/>
</dbReference>
<gene>
    <name evidence="12" type="ORF">FPE_LOCUS20474</name>
</gene>
<organism evidence="12 13">
    <name type="scientific">Fraxinus pennsylvanica</name>
    <dbReference type="NCBI Taxonomy" id="56036"/>
    <lineage>
        <taxon>Eukaryota</taxon>
        <taxon>Viridiplantae</taxon>
        <taxon>Streptophyta</taxon>
        <taxon>Embryophyta</taxon>
        <taxon>Tracheophyta</taxon>
        <taxon>Spermatophyta</taxon>
        <taxon>Magnoliopsida</taxon>
        <taxon>eudicotyledons</taxon>
        <taxon>Gunneridae</taxon>
        <taxon>Pentapetalae</taxon>
        <taxon>asterids</taxon>
        <taxon>lamiids</taxon>
        <taxon>Lamiales</taxon>
        <taxon>Oleaceae</taxon>
        <taxon>Oleeae</taxon>
        <taxon>Fraxinus</taxon>
    </lineage>
</organism>
<evidence type="ECO:0000256" key="9">
    <source>
        <dbReference type="ARBA" id="ARBA00048679"/>
    </source>
</evidence>